<dbReference type="RefSeq" id="WP_008248766.1">
    <property type="nucleotide sequence ID" value="NZ_CP014544.1"/>
</dbReference>
<evidence type="ECO:0000313" key="3">
    <source>
        <dbReference type="Proteomes" id="UP000074119"/>
    </source>
</evidence>
<dbReference type="InterPro" id="IPR010679">
    <property type="entry name" value="DUF1254"/>
</dbReference>
<dbReference type="PANTHER" id="PTHR36509">
    <property type="entry name" value="BLL3101 PROTEIN"/>
    <property type="match status" value="1"/>
</dbReference>
<accession>A0A127M7A4</accession>
<dbReference type="PANTHER" id="PTHR36509:SF3">
    <property type="entry name" value="SIGNAL PEPTIDE PROTEIN"/>
    <property type="match status" value="1"/>
</dbReference>
<dbReference type="Proteomes" id="UP000074119">
    <property type="component" value="Chromosome"/>
</dbReference>
<dbReference type="SUPFAM" id="SSF160935">
    <property type="entry name" value="VPA0735-like"/>
    <property type="match status" value="1"/>
</dbReference>
<dbReference type="Gene3D" id="2.60.40.1610">
    <property type="entry name" value="Domain of unknown function DUF1254"/>
    <property type="match status" value="1"/>
</dbReference>
<evidence type="ECO:0000313" key="2">
    <source>
        <dbReference type="EMBL" id="AMO69119.1"/>
    </source>
</evidence>
<proteinExistence type="predicted"/>
<feature type="domain" description="DUF1254" evidence="1">
    <location>
        <begin position="44"/>
        <end position="159"/>
    </location>
</feature>
<dbReference type="Pfam" id="PF06863">
    <property type="entry name" value="DUF1254"/>
    <property type="match status" value="1"/>
</dbReference>
<dbReference type="STRING" id="1470434.AZF00_12755"/>
<evidence type="ECO:0000259" key="1">
    <source>
        <dbReference type="Pfam" id="PF06863"/>
    </source>
</evidence>
<protein>
    <recommendedName>
        <fullName evidence="1">DUF1254 domain-containing protein</fullName>
    </recommendedName>
</protein>
<reference evidence="2 3" key="1">
    <citation type="submission" date="2015-12" db="EMBL/GenBank/DDBJ databases">
        <authorList>
            <person name="Shamseldin A."/>
            <person name="Moawad H."/>
            <person name="Abd El-Rahim W.M."/>
            <person name="Sadowsky M.J."/>
        </authorList>
    </citation>
    <scope>NUCLEOTIDE SEQUENCE [LARGE SCALE GENOMIC DNA]</scope>
    <source>
        <strain evidence="2 3">SM2</strain>
    </source>
</reference>
<gene>
    <name evidence="2" type="ORF">AZF00_12755</name>
</gene>
<dbReference type="EMBL" id="CP014544">
    <property type="protein sequence ID" value="AMO69119.1"/>
    <property type="molecule type" value="Genomic_DNA"/>
</dbReference>
<dbReference type="InterPro" id="IPR037050">
    <property type="entry name" value="DUF1254_sf"/>
</dbReference>
<name>A0A127M7A4_9GAMM</name>
<dbReference type="KEGG" id="zal:AZF00_12755"/>
<dbReference type="AlphaFoldDB" id="A0A127M7A4"/>
<sequence>MKFLKWCLGILLCGYLGQYLLALALPNLVMEVLYHRGGVKQAYNTLYIKPRADEASREVVRPSPDLFYGSCIYNLAERPLLIEAKVPERYWSMQFDQMNTDNYAGMSNRGDGRYRAGTHVKVTLIGPNSNPEDYSGEVIQSPSQRGIMLLRASAIGEASAALAALKQSRCGPV</sequence>
<organism evidence="2 3">
    <name type="scientific">Zhongshania aliphaticivorans</name>
    <dbReference type="NCBI Taxonomy" id="1470434"/>
    <lineage>
        <taxon>Bacteria</taxon>
        <taxon>Pseudomonadati</taxon>
        <taxon>Pseudomonadota</taxon>
        <taxon>Gammaproteobacteria</taxon>
        <taxon>Cellvibrionales</taxon>
        <taxon>Spongiibacteraceae</taxon>
        <taxon>Zhongshania</taxon>
    </lineage>
</organism>